<sequence>YYSAEEKKRKYADQYWQEWQLAAAAKQDAQFTNHHLSSANSLPPAVGLRPEQELVMIFNKLDELLPPDDPVLPSDYIASEATRIPDLALVEDVDSASDSLGLLPDNSEQINTGAGALSSSDPPDKSKVTSHLVNTLNIEVSVPNPTHELGKRLTDQEPFPDVLGQNRLPKLARKMEVYNRILSDSGSTELIHVCLQAESEQQPPSSVIFDIDSIISLHLSPIPVSYFDHHGHAHTVRRPVHQVPHYTFGRVIDQVLLPAIYQHHPSSLTQHYPSSYNHSWSNATARGVEMCSQKVDSTAREQALFYFLQPDLLHEIWGSILETIQKPGLHQFQGIRILLQAKNLKTLTKDHSWQAMTDRFEEYWHHAIVEDYTTAEFYFDIAKEVCPSGTSRVAVQHDHAEALPEQPQGSQPRTLLWKRQFYSSAKEIFAAGNIYPFTNTAIESLALDPKLRKTWQLVGKGLSHDPVALICAYLYTKQRCHHALQGSSQKSFGTREEHQVSKALLEQIHTEFQRCQINQTNLNPVLDNNPPYYCYPTPTIVNWLCWNINKFCAGFEMVYSLNNHHFVTWEHTCFSYSTGLIQRVGGCWHDIKYQSDTNQPNRLQQWEGLGFQTTMKQFGYAWFLNKVDWATLTFYQLFMQHMMFNSPSMQAAYHAHYPQVCDISIPPCLDLLEDFLRQLCLCAFQKDALAGEVPLCWPWVEESLREWARPPQLVGGNWLKVDKLYHMLYQQSFEIITQIRRKNQAWQWKQEVKASLARSHWLLPYPHQAGFMQ</sequence>
<organism evidence="2 3">
    <name type="scientific">Aspergillus cavernicola</name>
    <dbReference type="NCBI Taxonomy" id="176166"/>
    <lineage>
        <taxon>Eukaryota</taxon>
        <taxon>Fungi</taxon>
        <taxon>Dikarya</taxon>
        <taxon>Ascomycota</taxon>
        <taxon>Pezizomycotina</taxon>
        <taxon>Eurotiomycetes</taxon>
        <taxon>Eurotiomycetidae</taxon>
        <taxon>Eurotiales</taxon>
        <taxon>Aspergillaceae</taxon>
        <taxon>Aspergillus</taxon>
        <taxon>Aspergillus subgen. Nidulantes</taxon>
    </lineage>
</organism>
<dbReference type="EMBL" id="JBFXLS010000313">
    <property type="protein sequence ID" value="KAL2810795.1"/>
    <property type="molecule type" value="Genomic_DNA"/>
</dbReference>
<keyword evidence="3" id="KW-1185">Reference proteome</keyword>
<protein>
    <submittedName>
        <fullName evidence="2">Uncharacterized protein</fullName>
    </submittedName>
</protein>
<reference evidence="2 3" key="1">
    <citation type="submission" date="2024-07" db="EMBL/GenBank/DDBJ databases">
        <title>Section-level genome sequencing and comparative genomics of Aspergillus sections Usti and Cavernicolus.</title>
        <authorList>
            <consortium name="Lawrence Berkeley National Laboratory"/>
            <person name="Nybo J.L."/>
            <person name="Vesth T.C."/>
            <person name="Theobald S."/>
            <person name="Frisvad J.C."/>
            <person name="Larsen T.O."/>
            <person name="Kjaerboelling I."/>
            <person name="Rothschild-Mancinelli K."/>
            <person name="Lyhne E.K."/>
            <person name="Kogle M.E."/>
            <person name="Barry K."/>
            <person name="Clum A."/>
            <person name="Na H."/>
            <person name="Ledsgaard L."/>
            <person name="Lin J."/>
            <person name="Lipzen A."/>
            <person name="Kuo A."/>
            <person name="Riley R."/>
            <person name="Mondo S."/>
            <person name="LaButti K."/>
            <person name="Haridas S."/>
            <person name="Pangalinan J."/>
            <person name="Salamov A.A."/>
            <person name="Simmons B.A."/>
            <person name="Magnuson J.K."/>
            <person name="Chen J."/>
            <person name="Drula E."/>
            <person name="Henrissat B."/>
            <person name="Wiebenga A."/>
            <person name="Lubbers R.J."/>
            <person name="Gomes A.C."/>
            <person name="Makela M.R."/>
            <person name="Stajich J."/>
            <person name="Grigoriev I.V."/>
            <person name="Mortensen U.H."/>
            <person name="De vries R.P."/>
            <person name="Baker S.E."/>
            <person name="Andersen M.R."/>
        </authorList>
    </citation>
    <scope>NUCLEOTIDE SEQUENCE [LARGE SCALE GENOMIC DNA]</scope>
    <source>
        <strain evidence="2 3">CBS 600.67</strain>
    </source>
</reference>
<evidence type="ECO:0000256" key="1">
    <source>
        <dbReference type="SAM" id="MobiDB-lite"/>
    </source>
</evidence>
<comment type="caution">
    <text evidence="2">The sequence shown here is derived from an EMBL/GenBank/DDBJ whole genome shotgun (WGS) entry which is preliminary data.</text>
</comment>
<feature type="compositionally biased region" description="Polar residues" evidence="1">
    <location>
        <begin position="106"/>
        <end position="121"/>
    </location>
</feature>
<dbReference type="Proteomes" id="UP001610335">
    <property type="component" value="Unassembled WGS sequence"/>
</dbReference>
<gene>
    <name evidence="2" type="ORF">BDW59DRAFT_155613</name>
</gene>
<proteinExistence type="predicted"/>
<feature type="non-terminal residue" evidence="2">
    <location>
        <position position="773"/>
    </location>
</feature>
<feature type="region of interest" description="Disordered" evidence="1">
    <location>
        <begin position="102"/>
        <end position="127"/>
    </location>
</feature>
<evidence type="ECO:0000313" key="2">
    <source>
        <dbReference type="EMBL" id="KAL2810795.1"/>
    </source>
</evidence>
<evidence type="ECO:0000313" key="3">
    <source>
        <dbReference type="Proteomes" id="UP001610335"/>
    </source>
</evidence>
<feature type="non-terminal residue" evidence="2">
    <location>
        <position position="1"/>
    </location>
</feature>
<accession>A0ABR4H646</accession>
<name>A0ABR4H646_9EURO</name>